<evidence type="ECO:0000313" key="5">
    <source>
        <dbReference type="Proteomes" id="UP000243232"/>
    </source>
</evidence>
<evidence type="ECO:0000256" key="2">
    <source>
        <dbReference type="SAM" id="SignalP"/>
    </source>
</evidence>
<feature type="domain" description="DUF4124" evidence="3">
    <location>
        <begin position="20"/>
        <end position="72"/>
    </location>
</feature>
<keyword evidence="2" id="KW-0732">Signal</keyword>
<organism evidence="4 5">
    <name type="scientific">Pseudomonas pohangensis</name>
    <dbReference type="NCBI Taxonomy" id="364197"/>
    <lineage>
        <taxon>Bacteria</taxon>
        <taxon>Pseudomonadati</taxon>
        <taxon>Pseudomonadota</taxon>
        <taxon>Gammaproteobacteria</taxon>
        <taxon>Pseudomonadales</taxon>
        <taxon>Pseudomonadaceae</taxon>
        <taxon>Pseudomonas</taxon>
    </lineage>
</organism>
<dbReference type="InterPro" id="IPR025392">
    <property type="entry name" value="DUF4124"/>
</dbReference>
<dbReference type="EMBL" id="LT629785">
    <property type="protein sequence ID" value="SDU33913.1"/>
    <property type="molecule type" value="Genomic_DNA"/>
</dbReference>
<sequence length="164" mass="17653">MSVAKPGILLLLPIFCAGVALLPHAAAQEPVYKWVDAAGNVTYSDQPPPSGHTAEQLQMPAGPSAAETEAAQQRSEALQRQADEMAQERRLREQRAAEAAKAAAVAAAQAEPAEQEDSNYNNAPYYNSWPAGPDRRPIVRPRPPGSVLPPRPVQPIARPVLPRR</sequence>
<feature type="compositionally biased region" description="Pro residues" evidence="1">
    <location>
        <begin position="140"/>
        <end position="153"/>
    </location>
</feature>
<feature type="compositionally biased region" description="Low complexity" evidence="1">
    <location>
        <begin position="99"/>
        <end position="112"/>
    </location>
</feature>
<feature type="chain" id="PRO_5009275931" description="DUF4124 domain-containing protein" evidence="2">
    <location>
        <begin position="26"/>
        <end position="164"/>
    </location>
</feature>
<dbReference type="OrthoDB" id="7062774at2"/>
<dbReference type="STRING" id="364197.SAMN05216296_3176"/>
<dbReference type="RefSeq" id="WP_090197554.1">
    <property type="nucleotide sequence ID" value="NZ_LT629785.1"/>
</dbReference>
<name>A0A1H2HPX7_9PSED</name>
<reference evidence="5" key="1">
    <citation type="submission" date="2016-10" db="EMBL/GenBank/DDBJ databases">
        <authorList>
            <person name="Varghese N."/>
            <person name="Submissions S."/>
        </authorList>
    </citation>
    <scope>NUCLEOTIDE SEQUENCE [LARGE SCALE GENOMIC DNA]</scope>
    <source>
        <strain evidence="5">DSM 17875</strain>
    </source>
</reference>
<evidence type="ECO:0000313" key="4">
    <source>
        <dbReference type="EMBL" id="SDU33913.1"/>
    </source>
</evidence>
<gene>
    <name evidence="4" type="ORF">SAMN05216296_3176</name>
</gene>
<protein>
    <recommendedName>
        <fullName evidence="3">DUF4124 domain-containing protein</fullName>
    </recommendedName>
</protein>
<keyword evidence="5" id="KW-1185">Reference proteome</keyword>
<proteinExistence type="predicted"/>
<dbReference type="AlphaFoldDB" id="A0A1H2HPX7"/>
<accession>A0A1H2HPX7</accession>
<dbReference type="Pfam" id="PF13511">
    <property type="entry name" value="DUF4124"/>
    <property type="match status" value="1"/>
</dbReference>
<feature type="region of interest" description="Disordered" evidence="1">
    <location>
        <begin position="43"/>
        <end position="164"/>
    </location>
</feature>
<feature type="compositionally biased region" description="Basic and acidic residues" evidence="1">
    <location>
        <begin position="81"/>
        <end position="98"/>
    </location>
</feature>
<dbReference type="Proteomes" id="UP000243232">
    <property type="component" value="Chromosome I"/>
</dbReference>
<evidence type="ECO:0000256" key="1">
    <source>
        <dbReference type="SAM" id="MobiDB-lite"/>
    </source>
</evidence>
<feature type="signal peptide" evidence="2">
    <location>
        <begin position="1"/>
        <end position="25"/>
    </location>
</feature>
<evidence type="ECO:0000259" key="3">
    <source>
        <dbReference type="Pfam" id="PF13511"/>
    </source>
</evidence>